<protein>
    <submittedName>
        <fullName evidence="2">Uncharacterized protein</fullName>
    </submittedName>
</protein>
<evidence type="ECO:0000313" key="2">
    <source>
        <dbReference type="EMBL" id="KAF7810359.1"/>
    </source>
</evidence>
<feature type="compositionally biased region" description="Basic and acidic residues" evidence="1">
    <location>
        <begin position="13"/>
        <end position="26"/>
    </location>
</feature>
<reference evidence="2" key="1">
    <citation type="submission" date="2020-09" db="EMBL/GenBank/DDBJ databases">
        <title>Genome-Enabled Discovery of Anthraquinone Biosynthesis in Senna tora.</title>
        <authorList>
            <person name="Kang S.-H."/>
            <person name="Pandey R.P."/>
            <person name="Lee C.-M."/>
            <person name="Sim J.-S."/>
            <person name="Jeong J.-T."/>
            <person name="Choi B.-S."/>
            <person name="Jung M."/>
            <person name="Ginzburg D."/>
            <person name="Zhao K."/>
            <person name="Won S.Y."/>
            <person name="Oh T.-J."/>
            <person name="Yu Y."/>
            <person name="Kim N.-H."/>
            <person name="Lee O.R."/>
            <person name="Lee T.-H."/>
            <person name="Bashyal P."/>
            <person name="Kim T.-S."/>
            <person name="Lee W.-H."/>
            <person name="Kawkins C."/>
            <person name="Kim C.-K."/>
            <person name="Kim J.S."/>
            <person name="Ahn B.O."/>
            <person name="Rhee S.Y."/>
            <person name="Sohng J.K."/>
        </authorList>
    </citation>
    <scope>NUCLEOTIDE SEQUENCE</scope>
    <source>
        <tissue evidence="2">Leaf</tissue>
    </source>
</reference>
<gene>
    <name evidence="2" type="ORF">G2W53_037102</name>
</gene>
<organism evidence="2 3">
    <name type="scientific">Senna tora</name>
    <dbReference type="NCBI Taxonomy" id="362788"/>
    <lineage>
        <taxon>Eukaryota</taxon>
        <taxon>Viridiplantae</taxon>
        <taxon>Streptophyta</taxon>
        <taxon>Embryophyta</taxon>
        <taxon>Tracheophyta</taxon>
        <taxon>Spermatophyta</taxon>
        <taxon>Magnoliopsida</taxon>
        <taxon>eudicotyledons</taxon>
        <taxon>Gunneridae</taxon>
        <taxon>Pentapetalae</taxon>
        <taxon>rosids</taxon>
        <taxon>fabids</taxon>
        <taxon>Fabales</taxon>
        <taxon>Fabaceae</taxon>
        <taxon>Caesalpinioideae</taxon>
        <taxon>Cassia clade</taxon>
        <taxon>Senna</taxon>
    </lineage>
</organism>
<evidence type="ECO:0000256" key="1">
    <source>
        <dbReference type="SAM" id="MobiDB-lite"/>
    </source>
</evidence>
<proteinExistence type="predicted"/>
<feature type="region of interest" description="Disordered" evidence="1">
    <location>
        <begin position="1"/>
        <end position="26"/>
    </location>
</feature>
<name>A0A834T5V9_9FABA</name>
<keyword evidence="3" id="KW-1185">Reference proteome</keyword>
<dbReference type="EMBL" id="JAAIUW010000011">
    <property type="protein sequence ID" value="KAF7810359.1"/>
    <property type="molecule type" value="Genomic_DNA"/>
</dbReference>
<comment type="caution">
    <text evidence="2">The sequence shown here is derived from an EMBL/GenBank/DDBJ whole genome shotgun (WGS) entry which is preliminary data.</text>
</comment>
<evidence type="ECO:0000313" key="3">
    <source>
        <dbReference type="Proteomes" id="UP000634136"/>
    </source>
</evidence>
<dbReference type="Proteomes" id="UP000634136">
    <property type="component" value="Unassembled WGS sequence"/>
</dbReference>
<dbReference type="AlphaFoldDB" id="A0A834T5V9"/>
<feature type="compositionally biased region" description="Polar residues" evidence="1">
    <location>
        <begin position="1"/>
        <end position="12"/>
    </location>
</feature>
<sequence>MAFYSSINNSPVQRRDIQCNASDKGK</sequence>
<accession>A0A834T5V9</accession>